<evidence type="ECO:0000313" key="1">
    <source>
        <dbReference type="EMBL" id="KHE92427.1"/>
    </source>
</evidence>
<protein>
    <recommendedName>
        <fullName evidence="3">DUF1018 domain-containing protein</fullName>
    </recommendedName>
</protein>
<evidence type="ECO:0008006" key="3">
    <source>
        <dbReference type="Google" id="ProtNLM"/>
    </source>
</evidence>
<dbReference type="eggNOG" id="COG4382">
    <property type="taxonomic scope" value="Bacteria"/>
</dbReference>
<dbReference type="EMBL" id="JRYO01000134">
    <property type="protein sequence ID" value="KHE92427.1"/>
    <property type="molecule type" value="Genomic_DNA"/>
</dbReference>
<sequence>MSINPHFLTTIPGFMDKKKLAVIHIVKRELSLSDDEYRNILERIAGVRSAKDLTDDQFHKLMRYFVRTRHYRVTNNGITMRQKYYLQHLKERLQWDDTHFQNYIHKYFHNRDLNTYTKHDASNLIVALKSILKTHGT</sequence>
<organism evidence="1 2">
    <name type="scientific">Candidatus Scalindua brodae</name>
    <dbReference type="NCBI Taxonomy" id="237368"/>
    <lineage>
        <taxon>Bacteria</taxon>
        <taxon>Pseudomonadati</taxon>
        <taxon>Planctomycetota</taxon>
        <taxon>Candidatus Brocadiia</taxon>
        <taxon>Candidatus Brocadiales</taxon>
        <taxon>Candidatus Scalinduaceae</taxon>
        <taxon>Candidatus Scalindua</taxon>
    </lineage>
</organism>
<dbReference type="Pfam" id="PF06252">
    <property type="entry name" value="GemA"/>
    <property type="match status" value="1"/>
</dbReference>
<gene>
    <name evidence="1" type="ORF">SCABRO_01847</name>
</gene>
<dbReference type="Proteomes" id="UP000030652">
    <property type="component" value="Unassembled WGS sequence"/>
</dbReference>
<proteinExistence type="predicted"/>
<accession>A0A0B0EH81</accession>
<comment type="caution">
    <text evidence="1">The sequence shown here is derived from an EMBL/GenBank/DDBJ whole genome shotgun (WGS) entry which is preliminary data.</text>
</comment>
<reference evidence="1 2" key="1">
    <citation type="submission" date="2014-10" db="EMBL/GenBank/DDBJ databases">
        <title>Draft genome of anammox bacterium scalindua brodae, obtained using differential coverage binning of sequence data from two enrichment reactors.</title>
        <authorList>
            <person name="Speth D.R."/>
            <person name="Russ L."/>
            <person name="Kartal B."/>
            <person name="Op den Camp H.J."/>
            <person name="Dutilh B.E."/>
            <person name="Jetten M.S."/>
        </authorList>
    </citation>
    <scope>NUCLEOTIDE SEQUENCE [LARGE SCALE GENOMIC DNA]</scope>
    <source>
        <strain evidence="1">RU1</strain>
    </source>
</reference>
<dbReference type="InterPro" id="IPR009363">
    <property type="entry name" value="Phage_Mu_Gp16"/>
</dbReference>
<evidence type="ECO:0000313" key="2">
    <source>
        <dbReference type="Proteomes" id="UP000030652"/>
    </source>
</evidence>
<dbReference type="AlphaFoldDB" id="A0A0B0EH81"/>
<name>A0A0B0EH81_9BACT</name>